<accession>J3JHT9</accession>
<dbReference type="InterPro" id="IPR028345">
    <property type="entry name" value="Antibiotic_NAT-like"/>
</dbReference>
<gene>
    <name evidence="5" type="ORF">HSB1_03300</name>
</gene>
<evidence type="ECO:0000256" key="1">
    <source>
        <dbReference type="ARBA" id="ARBA00006383"/>
    </source>
</evidence>
<name>J3JHT9_9EURY</name>
<sequence length="288" mass="31780">MTDDPTRDSGDDSGGGDEREGHRRLMTMVDEPVTTDALVSDLQNLGVERGETLFVHSSLSSLGWVSGGAPAVVDALLEAVSENGTLVTPTHTSQCSDPDEWENPPVPNEWVETLRETMTPYRPDITPTWMMGAIPECFRDYPETRRSNHPTYSFAAQGPMAGDVVDDHPIEGSLGEDSPLGRLYDLDARVLLLGTGHETNTSLHLAEYRADYSKEYRTKGAPALVDGERRWLEYDDLVIDADDFAEIGEAFEMEEELVDGEVGAATAKLVDQRSLVDFGVEWMAENRQ</sequence>
<reference evidence="5 6" key="1">
    <citation type="journal article" date="2012" name="J. Bacteriol.">
        <title>Draft Genome Sequence of the Extremely Halophilic Archaeon Halogranum salarium B-1T.</title>
        <authorList>
            <person name="Kim K.K."/>
            <person name="Lee K.C."/>
            <person name="Lee J.S."/>
        </authorList>
    </citation>
    <scope>NUCLEOTIDE SEQUENCE [LARGE SCALE GENOMIC DNA]</scope>
    <source>
        <strain evidence="5 6">B-1</strain>
    </source>
</reference>
<comment type="similarity">
    <text evidence="1">Belongs to the antibiotic N-acetyltransferase family.</text>
</comment>
<evidence type="ECO:0000256" key="3">
    <source>
        <dbReference type="ARBA" id="ARBA00023315"/>
    </source>
</evidence>
<dbReference type="GO" id="GO:0008080">
    <property type="term" value="F:N-acetyltransferase activity"/>
    <property type="evidence" value="ECO:0007669"/>
    <property type="project" value="InterPro"/>
</dbReference>
<dbReference type="SUPFAM" id="SSF110710">
    <property type="entry name" value="TTHA0583/YokD-like"/>
    <property type="match status" value="1"/>
</dbReference>
<dbReference type="InterPro" id="IPR003679">
    <property type="entry name" value="Amioglycoside_AcTrfase"/>
</dbReference>
<dbReference type="PANTHER" id="PTHR11104:SF0">
    <property type="entry name" value="SPBETA PROPHAGE-DERIVED AMINOGLYCOSIDE N(3')-ACETYLTRANSFERASE-LIKE PROTEIN YOKD"/>
    <property type="match status" value="1"/>
</dbReference>
<dbReference type="PANTHER" id="PTHR11104">
    <property type="entry name" value="AMINOGLYCOSIDE N3-ACETYLTRANSFERASE"/>
    <property type="match status" value="1"/>
</dbReference>
<organism evidence="5 6">
    <name type="scientific">Halogranum salarium B-1</name>
    <dbReference type="NCBI Taxonomy" id="1210908"/>
    <lineage>
        <taxon>Archaea</taxon>
        <taxon>Methanobacteriati</taxon>
        <taxon>Methanobacteriota</taxon>
        <taxon>Stenosarchaea group</taxon>
        <taxon>Halobacteria</taxon>
        <taxon>Halobacteriales</taxon>
        <taxon>Haloferacaceae</taxon>
    </lineage>
</organism>
<feature type="region of interest" description="Disordered" evidence="4">
    <location>
        <begin position="1"/>
        <end position="23"/>
    </location>
</feature>
<keyword evidence="2" id="KW-0808">Transferase</keyword>
<dbReference type="eggNOG" id="arCOG06298">
    <property type="taxonomic scope" value="Archaea"/>
</dbReference>
<dbReference type="GO" id="GO:0046677">
    <property type="term" value="P:response to antibiotic"/>
    <property type="evidence" value="ECO:0007669"/>
    <property type="project" value="InterPro"/>
</dbReference>
<dbReference type="Proteomes" id="UP000007813">
    <property type="component" value="Unassembled WGS sequence"/>
</dbReference>
<proteinExistence type="inferred from homology"/>
<dbReference type="Pfam" id="PF02522">
    <property type="entry name" value="Antibiotic_NAT"/>
    <property type="match status" value="1"/>
</dbReference>
<evidence type="ECO:0000256" key="4">
    <source>
        <dbReference type="SAM" id="MobiDB-lite"/>
    </source>
</evidence>
<evidence type="ECO:0008006" key="7">
    <source>
        <dbReference type="Google" id="ProtNLM"/>
    </source>
</evidence>
<protein>
    <recommendedName>
        <fullName evidence="7">Aminoglycoside N3'-acetyltransferase</fullName>
    </recommendedName>
</protein>
<dbReference type="AlphaFoldDB" id="J3JHT9"/>
<evidence type="ECO:0000313" key="5">
    <source>
        <dbReference type="EMBL" id="EJN61289.1"/>
    </source>
</evidence>
<keyword evidence="3" id="KW-0012">Acyltransferase</keyword>
<evidence type="ECO:0000313" key="6">
    <source>
        <dbReference type="Proteomes" id="UP000007813"/>
    </source>
</evidence>
<dbReference type="EMBL" id="ALJD01000002">
    <property type="protein sequence ID" value="EJN61289.1"/>
    <property type="molecule type" value="Genomic_DNA"/>
</dbReference>
<evidence type="ECO:0000256" key="2">
    <source>
        <dbReference type="ARBA" id="ARBA00022679"/>
    </source>
</evidence>
<comment type="caution">
    <text evidence="5">The sequence shown here is derived from an EMBL/GenBank/DDBJ whole genome shotgun (WGS) entry which is preliminary data.</text>
</comment>